<proteinExistence type="predicted"/>
<dbReference type="EMBL" id="LSYV01000057">
    <property type="protein sequence ID" value="KXZ45308.1"/>
    <property type="molecule type" value="Genomic_DNA"/>
</dbReference>
<reference evidence="2" key="1">
    <citation type="journal article" date="2016" name="Nat. Commun.">
        <title>The Gonium pectorale genome demonstrates co-option of cell cycle regulation during the evolution of multicellularity.</title>
        <authorList>
            <person name="Hanschen E.R."/>
            <person name="Marriage T.N."/>
            <person name="Ferris P.J."/>
            <person name="Hamaji T."/>
            <person name="Toyoda A."/>
            <person name="Fujiyama A."/>
            <person name="Neme R."/>
            <person name="Noguchi H."/>
            <person name="Minakuchi Y."/>
            <person name="Suzuki M."/>
            <person name="Kawai-Toyooka H."/>
            <person name="Smith D.R."/>
            <person name="Sparks H."/>
            <person name="Anderson J."/>
            <person name="Bakaric R."/>
            <person name="Luria V."/>
            <person name="Karger A."/>
            <person name="Kirschner M.W."/>
            <person name="Durand P.M."/>
            <person name="Michod R.E."/>
            <person name="Nozaki H."/>
            <person name="Olson B.J."/>
        </authorList>
    </citation>
    <scope>NUCLEOTIDE SEQUENCE [LARGE SCALE GENOMIC DNA]</scope>
    <source>
        <strain evidence="2">NIES-2863</strain>
    </source>
</reference>
<dbReference type="GO" id="GO:0016020">
    <property type="term" value="C:membrane"/>
    <property type="evidence" value="ECO:0007669"/>
    <property type="project" value="TreeGrafter"/>
</dbReference>
<dbReference type="GO" id="GO:0030149">
    <property type="term" value="P:sphingolipid catabolic process"/>
    <property type="evidence" value="ECO:0007669"/>
    <property type="project" value="TreeGrafter"/>
</dbReference>
<dbReference type="GO" id="GO:0071944">
    <property type="term" value="C:cell periphery"/>
    <property type="evidence" value="ECO:0007669"/>
    <property type="project" value="TreeGrafter"/>
</dbReference>
<organism evidence="1 2">
    <name type="scientific">Gonium pectorale</name>
    <name type="common">Green alga</name>
    <dbReference type="NCBI Taxonomy" id="33097"/>
    <lineage>
        <taxon>Eukaryota</taxon>
        <taxon>Viridiplantae</taxon>
        <taxon>Chlorophyta</taxon>
        <taxon>core chlorophytes</taxon>
        <taxon>Chlorophyceae</taxon>
        <taxon>CS clade</taxon>
        <taxon>Chlamydomonadales</taxon>
        <taxon>Volvocaceae</taxon>
        <taxon>Gonium</taxon>
    </lineage>
</organism>
<keyword evidence="2" id="KW-1185">Reference proteome</keyword>
<dbReference type="PANTHER" id="PTHR12393:SF6">
    <property type="entry name" value="SPHINGOMYELIN PHOSPHODIESTERASE 2"/>
    <property type="match status" value="1"/>
</dbReference>
<accession>A0A150G659</accession>
<dbReference type="GO" id="GO:0046513">
    <property type="term" value="P:ceramide biosynthetic process"/>
    <property type="evidence" value="ECO:0007669"/>
    <property type="project" value="TreeGrafter"/>
</dbReference>
<evidence type="ECO:0000313" key="1">
    <source>
        <dbReference type="EMBL" id="KXZ45308.1"/>
    </source>
</evidence>
<evidence type="ECO:0000313" key="2">
    <source>
        <dbReference type="Proteomes" id="UP000075714"/>
    </source>
</evidence>
<dbReference type="Proteomes" id="UP000075714">
    <property type="component" value="Unassembled WGS sequence"/>
</dbReference>
<comment type="caution">
    <text evidence="1">The sequence shown here is derived from an EMBL/GenBank/DDBJ whole genome shotgun (WGS) entry which is preliminary data.</text>
</comment>
<name>A0A150G659_GONPE</name>
<protein>
    <submittedName>
        <fullName evidence="1">Uncharacterized protein</fullName>
    </submittedName>
</protein>
<dbReference type="PANTHER" id="PTHR12393">
    <property type="entry name" value="SPHINGOMYELIN PHOSPHODIESTERASE RELATED"/>
    <property type="match status" value="1"/>
</dbReference>
<dbReference type="GO" id="GO:0005783">
    <property type="term" value="C:endoplasmic reticulum"/>
    <property type="evidence" value="ECO:0007669"/>
    <property type="project" value="TreeGrafter"/>
</dbReference>
<sequence>MLRTPEFTTVRLSEPVPYHAFAWRWGRPGAMRELTRAQRRELMCLTAASGATDNLALAAQSVGCPLTAEVCYTAGKAGQLGSCALLAQLGCDMRRAVEGAAAGGRQALCEELSSWAGIPCNYVFCAVAAAEAGHTHIVEWMVRRRDEVMRLRYACVDAWVLMRAVAEGCDLAALQRYFVELGRQEAGEEGVEDWLKEAIHVVAAAAGSPTPDWRAKVEWLESRGFPRTPGAYTAAAKRPDALKRFGWLAQRGYPSRPEDGYGDEDAPLVVAASAGNAAALLFLAEGRPSGKDFTCMWCAAAAKGHLHVLQALHAAGRCDDGFPLIVASAERDAATLECLRRLGCPRGA</sequence>
<dbReference type="GO" id="GO:0004620">
    <property type="term" value="F:phospholipase activity"/>
    <property type="evidence" value="ECO:0007669"/>
    <property type="project" value="TreeGrafter"/>
</dbReference>
<gene>
    <name evidence="1" type="ORF">GPECTOR_56g405</name>
</gene>
<dbReference type="OrthoDB" id="539213at2759"/>
<dbReference type="AlphaFoldDB" id="A0A150G659"/>